<dbReference type="AlphaFoldDB" id="A0AAD4R9C1"/>
<protein>
    <submittedName>
        <fullName evidence="9">Homeobox domain-containing protein</fullName>
    </submittedName>
</protein>
<dbReference type="InterPro" id="IPR009057">
    <property type="entry name" value="Homeodomain-like_sf"/>
</dbReference>
<dbReference type="Pfam" id="PF00046">
    <property type="entry name" value="Homeodomain"/>
    <property type="match status" value="1"/>
</dbReference>
<dbReference type="GO" id="GO:0005634">
    <property type="term" value="C:nucleus"/>
    <property type="evidence" value="ECO:0007669"/>
    <property type="project" value="UniProtKB-SubCell"/>
</dbReference>
<dbReference type="GO" id="GO:0000981">
    <property type="term" value="F:DNA-binding transcription factor activity, RNA polymerase II-specific"/>
    <property type="evidence" value="ECO:0007669"/>
    <property type="project" value="InterPro"/>
</dbReference>
<evidence type="ECO:0000256" key="2">
    <source>
        <dbReference type="ARBA" id="ARBA00023125"/>
    </source>
</evidence>
<dbReference type="InterPro" id="IPR050649">
    <property type="entry name" value="Paired_Homeobox_TFs"/>
</dbReference>
<feature type="region of interest" description="Disordered" evidence="7">
    <location>
        <begin position="165"/>
        <end position="195"/>
    </location>
</feature>
<keyword evidence="2 5" id="KW-0238">DNA-binding</keyword>
<reference evidence="9" key="1">
    <citation type="submission" date="2022-01" db="EMBL/GenBank/DDBJ databases">
        <title>Genome Sequence Resource for Two Populations of Ditylenchus destructor, the Migratory Endoparasitic Phytonematode.</title>
        <authorList>
            <person name="Zhang H."/>
            <person name="Lin R."/>
            <person name="Xie B."/>
        </authorList>
    </citation>
    <scope>NUCLEOTIDE SEQUENCE</scope>
    <source>
        <strain evidence="9">BazhouSP</strain>
    </source>
</reference>
<feature type="region of interest" description="Disordered" evidence="7">
    <location>
        <begin position="679"/>
        <end position="734"/>
    </location>
</feature>
<feature type="compositionally biased region" description="Polar residues" evidence="7">
    <location>
        <begin position="679"/>
        <end position="688"/>
    </location>
</feature>
<dbReference type="GO" id="GO:0030182">
    <property type="term" value="P:neuron differentiation"/>
    <property type="evidence" value="ECO:0007669"/>
    <property type="project" value="UniProtKB-ARBA"/>
</dbReference>
<feature type="compositionally biased region" description="Polar residues" evidence="7">
    <location>
        <begin position="704"/>
        <end position="713"/>
    </location>
</feature>
<feature type="compositionally biased region" description="Polar residues" evidence="7">
    <location>
        <begin position="247"/>
        <end position="259"/>
    </location>
</feature>
<feature type="DNA-binding region" description="Homeobox" evidence="5">
    <location>
        <begin position="321"/>
        <end position="380"/>
    </location>
</feature>
<evidence type="ECO:0000256" key="4">
    <source>
        <dbReference type="ARBA" id="ARBA00023242"/>
    </source>
</evidence>
<keyword evidence="10" id="KW-1185">Reference proteome</keyword>
<accession>A0AAD4R9C1</accession>
<feature type="region of interest" description="Disordered" evidence="7">
    <location>
        <begin position="247"/>
        <end position="326"/>
    </location>
</feature>
<keyword evidence="3 5" id="KW-0371">Homeobox</keyword>
<dbReference type="GO" id="GO:0000977">
    <property type="term" value="F:RNA polymerase II transcription regulatory region sequence-specific DNA binding"/>
    <property type="evidence" value="ECO:0007669"/>
    <property type="project" value="TreeGrafter"/>
</dbReference>
<dbReference type="FunFam" id="1.10.10.60:FF:000679">
    <property type="entry name" value="Homeobox protein aristaless"/>
    <property type="match status" value="1"/>
</dbReference>
<evidence type="ECO:0000256" key="7">
    <source>
        <dbReference type="SAM" id="MobiDB-lite"/>
    </source>
</evidence>
<dbReference type="EMBL" id="JAKKPZ010000007">
    <property type="protein sequence ID" value="KAI1718826.1"/>
    <property type="molecule type" value="Genomic_DNA"/>
</dbReference>
<dbReference type="PROSITE" id="PS50071">
    <property type="entry name" value="HOMEOBOX_2"/>
    <property type="match status" value="1"/>
</dbReference>
<dbReference type="InterPro" id="IPR017970">
    <property type="entry name" value="Homeobox_CS"/>
</dbReference>
<keyword evidence="4 5" id="KW-0539">Nucleus</keyword>
<dbReference type="Gene3D" id="1.10.10.60">
    <property type="entry name" value="Homeodomain-like"/>
    <property type="match status" value="1"/>
</dbReference>
<feature type="compositionally biased region" description="Low complexity" evidence="7">
    <location>
        <begin position="509"/>
        <end position="526"/>
    </location>
</feature>
<gene>
    <name evidence="9" type="ORF">DdX_05935</name>
</gene>
<name>A0AAD4R9C1_9BILA</name>
<evidence type="ECO:0000313" key="9">
    <source>
        <dbReference type="EMBL" id="KAI1718826.1"/>
    </source>
</evidence>
<feature type="compositionally biased region" description="Low complexity" evidence="7">
    <location>
        <begin position="484"/>
        <end position="499"/>
    </location>
</feature>
<evidence type="ECO:0000256" key="3">
    <source>
        <dbReference type="ARBA" id="ARBA00023155"/>
    </source>
</evidence>
<dbReference type="PANTHER" id="PTHR24329">
    <property type="entry name" value="HOMEOBOX PROTEIN ARISTALESS"/>
    <property type="match status" value="1"/>
</dbReference>
<feature type="region of interest" description="Disordered" evidence="7">
    <location>
        <begin position="56"/>
        <end position="90"/>
    </location>
</feature>
<evidence type="ECO:0000313" key="10">
    <source>
        <dbReference type="Proteomes" id="UP001201812"/>
    </source>
</evidence>
<feature type="compositionally biased region" description="Polar residues" evidence="7">
    <location>
        <begin position="59"/>
        <end position="86"/>
    </location>
</feature>
<feature type="compositionally biased region" description="Gly residues" evidence="7">
    <location>
        <begin position="288"/>
        <end position="299"/>
    </location>
</feature>
<evidence type="ECO:0000256" key="6">
    <source>
        <dbReference type="RuleBase" id="RU000682"/>
    </source>
</evidence>
<dbReference type="InterPro" id="IPR001356">
    <property type="entry name" value="HD"/>
</dbReference>
<dbReference type="CDD" id="cd00086">
    <property type="entry name" value="homeodomain"/>
    <property type="match status" value="1"/>
</dbReference>
<comment type="caution">
    <text evidence="9">The sequence shown here is derived from an EMBL/GenBank/DDBJ whole genome shotgun (WGS) entry which is preliminary data.</text>
</comment>
<feature type="compositionally biased region" description="Basic and acidic residues" evidence="7">
    <location>
        <begin position="260"/>
        <end position="275"/>
    </location>
</feature>
<dbReference type="Proteomes" id="UP001201812">
    <property type="component" value="Unassembled WGS sequence"/>
</dbReference>
<feature type="region of interest" description="Disordered" evidence="7">
    <location>
        <begin position="484"/>
        <end position="527"/>
    </location>
</feature>
<sequence>MAMNMMQLIMQQEQQKLLMHHQPSNNPTSSANTPVSGMIDPQFLAFQQQLLAAATAATSGNGTSPPLANSNNNSGDSTTEGATSLANGMPALTFPSTPAFNSAMAAAAAAAASQSSPPKFFFPPSFLVGSGATSLLSDICTPTTAAEPNSSTTSINQLITSNGVTNSADIKNNDSNVNKKSPTSMATPKSSQTAVPSVSMFTSPFAIENLTAAAGMNGTLDAAKFLAAAAAAHNHSQDFFNNTLAGSVSNRMSRTGGSSKSDDLDPNDDAHREAARNNSVTPASGSGSENGNGSIGKGDGMSPDGKLSPALSVEENGKRKQRRYRTTFSASQLDELEKTFGMTHYPDCFIREDLAQRVRLSEARVQVWFQNRRAKFRKQERSAVSHHHTYASAIAGMGMHAQVMAHGAAFAAAAAGSTALPGTTPNYAALLAAAAANNNNSTSSVSADPTNLMATFAAVAQQQAFTESMMSPFLTPLSANSIGSGSAGAPSTASANSAGLDVSTSTAARPPSSHSSVHSPTSRPTSIVAGSNVAQDSAQHANSPKASQVVITPSATIIDVPNMLTTNPAALQMFLAQQSQQHNQALLANTYLQQMMKQCAPTAGFSLWPWASFAAATSTTSTTTKSEPTQAHGTVTVSPTNVATTESNNFQTSNFFMPSTSIGANGSISGDMLHTFLSGNTPTTAANKSNEDRQSPVTKKEVQNESASRSHSTSPPPAKMCKMENQIENTPNED</sequence>
<dbReference type="SUPFAM" id="SSF46689">
    <property type="entry name" value="Homeodomain-like"/>
    <property type="match status" value="1"/>
</dbReference>
<dbReference type="PROSITE" id="PS00027">
    <property type="entry name" value="HOMEOBOX_1"/>
    <property type="match status" value="1"/>
</dbReference>
<organism evidence="9 10">
    <name type="scientific">Ditylenchus destructor</name>
    <dbReference type="NCBI Taxonomy" id="166010"/>
    <lineage>
        <taxon>Eukaryota</taxon>
        <taxon>Metazoa</taxon>
        <taxon>Ecdysozoa</taxon>
        <taxon>Nematoda</taxon>
        <taxon>Chromadorea</taxon>
        <taxon>Rhabditida</taxon>
        <taxon>Tylenchina</taxon>
        <taxon>Tylenchomorpha</taxon>
        <taxon>Sphaerularioidea</taxon>
        <taxon>Anguinidae</taxon>
        <taxon>Anguininae</taxon>
        <taxon>Ditylenchus</taxon>
    </lineage>
</organism>
<dbReference type="SMART" id="SM00389">
    <property type="entry name" value="HOX"/>
    <property type="match status" value="1"/>
</dbReference>
<proteinExistence type="predicted"/>
<feature type="domain" description="Homeobox" evidence="8">
    <location>
        <begin position="319"/>
        <end position="379"/>
    </location>
</feature>
<comment type="subcellular location">
    <subcellularLocation>
        <location evidence="1 5 6">Nucleus</location>
    </subcellularLocation>
</comment>
<evidence type="ECO:0000259" key="8">
    <source>
        <dbReference type="PROSITE" id="PS50071"/>
    </source>
</evidence>
<feature type="compositionally biased region" description="Basic and acidic residues" evidence="7">
    <location>
        <begin position="689"/>
        <end position="703"/>
    </location>
</feature>
<dbReference type="PANTHER" id="PTHR24329:SF543">
    <property type="entry name" value="FI01017P-RELATED"/>
    <property type="match status" value="1"/>
</dbReference>
<evidence type="ECO:0000256" key="5">
    <source>
        <dbReference type="PROSITE-ProRule" id="PRU00108"/>
    </source>
</evidence>
<evidence type="ECO:0000256" key="1">
    <source>
        <dbReference type="ARBA" id="ARBA00004123"/>
    </source>
</evidence>